<comment type="caution">
    <text evidence="1">The sequence shown here is derived from an EMBL/GenBank/DDBJ whole genome shotgun (WGS) entry which is preliminary data.</text>
</comment>
<evidence type="ECO:0000313" key="1">
    <source>
        <dbReference type="EMBL" id="MEQ2175351.1"/>
    </source>
</evidence>
<gene>
    <name evidence="1" type="ORF">GOODEAATRI_017157</name>
</gene>
<dbReference type="Proteomes" id="UP001476798">
    <property type="component" value="Unassembled WGS sequence"/>
</dbReference>
<dbReference type="EMBL" id="JAHRIO010051349">
    <property type="protein sequence ID" value="MEQ2175351.1"/>
    <property type="molecule type" value="Genomic_DNA"/>
</dbReference>
<reference evidence="1 2" key="1">
    <citation type="submission" date="2021-06" db="EMBL/GenBank/DDBJ databases">
        <authorList>
            <person name="Palmer J.M."/>
        </authorList>
    </citation>
    <scope>NUCLEOTIDE SEQUENCE [LARGE SCALE GENOMIC DNA]</scope>
    <source>
        <strain evidence="1 2">GA_2019</strain>
        <tissue evidence="1">Muscle</tissue>
    </source>
</reference>
<keyword evidence="2" id="KW-1185">Reference proteome</keyword>
<proteinExistence type="predicted"/>
<name>A0ABV0NV97_9TELE</name>
<sequence length="105" mass="11887">MSAVAWQILRCVLAGMHLDDCSWKPLVFGCMFMAVVLLNLHSSHVFSQDWPVCSSVPLYINTGQLPRPAKEKHPHSMMLPSPCFTVGMVFSGRWFSSTRSFLHVY</sequence>
<accession>A0ABV0NV97</accession>
<organism evidence="1 2">
    <name type="scientific">Goodea atripinnis</name>
    <dbReference type="NCBI Taxonomy" id="208336"/>
    <lineage>
        <taxon>Eukaryota</taxon>
        <taxon>Metazoa</taxon>
        <taxon>Chordata</taxon>
        <taxon>Craniata</taxon>
        <taxon>Vertebrata</taxon>
        <taxon>Euteleostomi</taxon>
        <taxon>Actinopterygii</taxon>
        <taxon>Neopterygii</taxon>
        <taxon>Teleostei</taxon>
        <taxon>Neoteleostei</taxon>
        <taxon>Acanthomorphata</taxon>
        <taxon>Ovalentaria</taxon>
        <taxon>Atherinomorphae</taxon>
        <taxon>Cyprinodontiformes</taxon>
        <taxon>Goodeidae</taxon>
        <taxon>Goodea</taxon>
    </lineage>
</organism>
<evidence type="ECO:0008006" key="3">
    <source>
        <dbReference type="Google" id="ProtNLM"/>
    </source>
</evidence>
<evidence type="ECO:0000313" key="2">
    <source>
        <dbReference type="Proteomes" id="UP001476798"/>
    </source>
</evidence>
<protein>
    <recommendedName>
        <fullName evidence="3">Secreted protein</fullName>
    </recommendedName>
</protein>